<evidence type="ECO:0000256" key="1">
    <source>
        <dbReference type="SAM" id="SignalP"/>
    </source>
</evidence>
<keyword evidence="3" id="KW-1185">Reference proteome</keyword>
<evidence type="ECO:0000313" key="2">
    <source>
        <dbReference type="EMBL" id="CUS08853.1"/>
    </source>
</evidence>
<dbReference type="EMBL" id="LN891109">
    <property type="protein sequence ID" value="CUS08853.1"/>
    <property type="molecule type" value="Genomic_DNA"/>
</dbReference>
<feature type="chain" id="PRO_5012358256" description="Ubiquitin 3 binding protein But2 C-terminal domain-containing protein" evidence="1">
    <location>
        <begin position="21"/>
        <end position="234"/>
    </location>
</feature>
<dbReference type="Proteomes" id="UP001412239">
    <property type="component" value="Unassembled WGS sequence"/>
</dbReference>
<sequence length="234" mass="25305">MRVSATVPLLFFAIASYVNAKPGDIPVNPALEFTPGLSSPQSCVKAPNGDICPPKLMNGNLIVTPLNLHLTEEFPDKPPSLPFNTFRVGFGMAPNISEETTLSVFDFPGGMESNNCSFHIVTNDGDNLAHEVLYSVWRLKDNGKDVSMQTTWNTKPVREETTFQFIYGSGFGGEKWVKPSGNLNSFKCPPGGKVVFETSQTAKIAEDPWRPDATINAGGNGGLCIEIANTATFT</sequence>
<evidence type="ECO:0000313" key="3">
    <source>
        <dbReference type="Proteomes" id="UP001412239"/>
    </source>
</evidence>
<accession>A0A292PQV6</accession>
<name>A0A292PQV6_9PEZI</name>
<reference evidence="2" key="1">
    <citation type="submission" date="2015-10" db="EMBL/GenBank/DDBJ databases">
        <authorList>
            <person name="Regsiter A."/>
            <person name="william w."/>
        </authorList>
    </citation>
    <scope>NUCLEOTIDE SEQUENCE</scope>
    <source>
        <strain evidence="2">Montdore</strain>
    </source>
</reference>
<feature type="signal peptide" evidence="1">
    <location>
        <begin position="1"/>
        <end position="20"/>
    </location>
</feature>
<dbReference type="AlphaFoldDB" id="A0A292PQV6"/>
<evidence type="ECO:0008006" key="4">
    <source>
        <dbReference type="Google" id="ProtNLM"/>
    </source>
</evidence>
<protein>
    <recommendedName>
        <fullName evidence="4">Ubiquitin 3 binding protein But2 C-terminal domain-containing protein</fullName>
    </recommendedName>
</protein>
<keyword evidence="1" id="KW-0732">Signal</keyword>
<gene>
    <name evidence="2" type="ORF">GSTUAT00007062001</name>
</gene>
<proteinExistence type="predicted"/>
<organism evidence="2 3">
    <name type="scientific">Tuber aestivum</name>
    <name type="common">summer truffle</name>
    <dbReference type="NCBI Taxonomy" id="59557"/>
    <lineage>
        <taxon>Eukaryota</taxon>
        <taxon>Fungi</taxon>
        <taxon>Dikarya</taxon>
        <taxon>Ascomycota</taxon>
        <taxon>Pezizomycotina</taxon>
        <taxon>Pezizomycetes</taxon>
        <taxon>Pezizales</taxon>
        <taxon>Tuberaceae</taxon>
        <taxon>Tuber</taxon>
    </lineage>
</organism>